<evidence type="ECO:0000256" key="6">
    <source>
        <dbReference type="ARBA" id="ARBA00023004"/>
    </source>
</evidence>
<reference evidence="9 10" key="1">
    <citation type="journal article" date="2016" name="Nat. Commun.">
        <title>Thousands of microbial genomes shed light on interconnected biogeochemical processes in an aquifer system.</title>
        <authorList>
            <person name="Anantharaman K."/>
            <person name="Brown C.T."/>
            <person name="Hug L.A."/>
            <person name="Sharon I."/>
            <person name="Castelle C.J."/>
            <person name="Probst A.J."/>
            <person name="Thomas B.C."/>
            <person name="Singh A."/>
            <person name="Wilkins M.J."/>
            <person name="Karaoz U."/>
            <person name="Brodie E.L."/>
            <person name="Williams K.H."/>
            <person name="Hubbard S.S."/>
            <person name="Banfield J.F."/>
        </authorList>
    </citation>
    <scope>NUCLEOTIDE SEQUENCE [LARGE SCALE GENOMIC DNA]</scope>
</reference>
<dbReference type="Gene3D" id="1.20.1300.10">
    <property type="entry name" value="Fumarate reductase/succinate dehydrogenase, transmembrane subunit"/>
    <property type="match status" value="1"/>
</dbReference>
<keyword evidence="2" id="KW-0349">Heme</keyword>
<dbReference type="Proteomes" id="UP000178187">
    <property type="component" value="Unassembled WGS sequence"/>
</dbReference>
<dbReference type="InterPro" id="IPR034804">
    <property type="entry name" value="SQR/QFR_C/D"/>
</dbReference>
<evidence type="ECO:0000256" key="2">
    <source>
        <dbReference type="ARBA" id="ARBA00022617"/>
    </source>
</evidence>
<organism evidence="9 10">
    <name type="scientific">Candidatus Danuiimicrobium aquiferis</name>
    <dbReference type="NCBI Taxonomy" id="1801832"/>
    <lineage>
        <taxon>Bacteria</taxon>
        <taxon>Pseudomonadati</taxon>
        <taxon>Candidatus Omnitrophota</taxon>
        <taxon>Candidatus Danuiimicrobium</taxon>
    </lineage>
</organism>
<dbReference type="InterPro" id="IPR000701">
    <property type="entry name" value="SuccDH_FuR_B_TM-su"/>
</dbReference>
<evidence type="ECO:0000313" key="10">
    <source>
        <dbReference type="Proteomes" id="UP000178187"/>
    </source>
</evidence>
<keyword evidence="4" id="KW-0479">Metal-binding</keyword>
<keyword evidence="5 8" id="KW-1133">Transmembrane helix</keyword>
<feature type="transmembrane region" description="Helical" evidence="8">
    <location>
        <begin position="80"/>
        <end position="101"/>
    </location>
</feature>
<evidence type="ECO:0000256" key="8">
    <source>
        <dbReference type="SAM" id="Phobius"/>
    </source>
</evidence>
<evidence type="ECO:0000313" key="9">
    <source>
        <dbReference type="EMBL" id="OGW99326.1"/>
    </source>
</evidence>
<proteinExistence type="predicted"/>
<comment type="caution">
    <text evidence="9">The sequence shown here is derived from an EMBL/GenBank/DDBJ whole genome shotgun (WGS) entry which is preliminary data.</text>
</comment>
<evidence type="ECO:0000256" key="3">
    <source>
        <dbReference type="ARBA" id="ARBA00022692"/>
    </source>
</evidence>
<evidence type="ECO:0000256" key="1">
    <source>
        <dbReference type="ARBA" id="ARBA00004370"/>
    </source>
</evidence>
<feature type="transmembrane region" description="Helical" evidence="8">
    <location>
        <begin position="12"/>
        <end position="30"/>
    </location>
</feature>
<evidence type="ECO:0000256" key="5">
    <source>
        <dbReference type="ARBA" id="ARBA00022989"/>
    </source>
</evidence>
<dbReference type="AlphaFoldDB" id="A0A1G1L2F5"/>
<sequence>MFVWIFHRVSGLILIVLMGFKIYTGYGILGRYGEKSIEAMRVLHRHMSLDILIVGLFIYHAMYGLRTCLIDLGLRGEKTLFWVLTVLGTAIFFVISWLLILPRYGS</sequence>
<evidence type="ECO:0000256" key="7">
    <source>
        <dbReference type="ARBA" id="ARBA00023136"/>
    </source>
</evidence>
<protein>
    <recommendedName>
        <fullName evidence="11">Succinate dehydrogenase, cytochrome b556 subunit</fullName>
    </recommendedName>
</protein>
<dbReference type="EMBL" id="MHFR01000009">
    <property type="protein sequence ID" value="OGW99326.1"/>
    <property type="molecule type" value="Genomic_DNA"/>
</dbReference>
<dbReference type="GO" id="GO:0046872">
    <property type="term" value="F:metal ion binding"/>
    <property type="evidence" value="ECO:0007669"/>
    <property type="project" value="UniProtKB-KW"/>
</dbReference>
<accession>A0A1G1L2F5</accession>
<gene>
    <name evidence="9" type="ORF">A3G33_05920</name>
</gene>
<dbReference type="GO" id="GO:0016020">
    <property type="term" value="C:membrane"/>
    <property type="evidence" value="ECO:0007669"/>
    <property type="project" value="UniProtKB-SubCell"/>
</dbReference>
<keyword evidence="3 8" id="KW-0812">Transmembrane</keyword>
<name>A0A1G1L2F5_9BACT</name>
<evidence type="ECO:0008006" key="11">
    <source>
        <dbReference type="Google" id="ProtNLM"/>
    </source>
</evidence>
<evidence type="ECO:0000256" key="4">
    <source>
        <dbReference type="ARBA" id="ARBA00022723"/>
    </source>
</evidence>
<feature type="transmembrane region" description="Helical" evidence="8">
    <location>
        <begin position="51"/>
        <end position="74"/>
    </location>
</feature>
<comment type="subcellular location">
    <subcellularLocation>
        <location evidence="1">Membrane</location>
    </subcellularLocation>
</comment>
<keyword evidence="7 8" id="KW-0472">Membrane</keyword>
<keyword evidence="6" id="KW-0408">Iron</keyword>
<dbReference type="Pfam" id="PF01127">
    <property type="entry name" value="Sdh_cyt"/>
    <property type="match status" value="1"/>
</dbReference>
<dbReference type="SUPFAM" id="SSF81343">
    <property type="entry name" value="Fumarate reductase respiratory complex transmembrane subunits"/>
    <property type="match status" value="1"/>
</dbReference>